<gene>
    <name evidence="3" type="ORF">M529_00740</name>
</gene>
<proteinExistence type="predicted"/>
<evidence type="ECO:0000313" key="4">
    <source>
        <dbReference type="Proteomes" id="UP000015523"/>
    </source>
</evidence>
<dbReference type="eggNOG" id="COG2755">
    <property type="taxonomic scope" value="Bacteria"/>
</dbReference>
<comment type="caution">
    <text evidence="3">The sequence shown here is derived from an EMBL/GenBank/DDBJ whole genome shotgun (WGS) entry which is preliminary data.</text>
</comment>
<feature type="signal peptide" evidence="1">
    <location>
        <begin position="1"/>
        <end position="24"/>
    </location>
</feature>
<dbReference type="PANTHER" id="PTHR43784:SF2">
    <property type="entry name" value="GDSL-LIKE LIPASE_ACYLHYDROLASE, PUTATIVE (AFU_ORTHOLOGUE AFUA_2G00820)-RELATED"/>
    <property type="match status" value="1"/>
</dbReference>
<feature type="chain" id="PRO_5004578016" description="SGNH hydrolase-type esterase domain-containing protein" evidence="1">
    <location>
        <begin position="25"/>
        <end position="413"/>
    </location>
</feature>
<dbReference type="Pfam" id="PF13472">
    <property type="entry name" value="Lipase_GDSL_2"/>
    <property type="match status" value="1"/>
</dbReference>
<dbReference type="STRING" id="1346791.M529_00740"/>
<dbReference type="CDD" id="cd01830">
    <property type="entry name" value="XynE_like"/>
    <property type="match status" value="1"/>
</dbReference>
<dbReference type="AlphaFoldDB" id="T0JBJ6"/>
<evidence type="ECO:0000313" key="3">
    <source>
        <dbReference type="EMBL" id="EQB34172.1"/>
    </source>
</evidence>
<reference evidence="3 4" key="1">
    <citation type="journal article" date="2013" name="Genome Announc.">
        <title>Draft Genome Sequence of Sphingobium ummariense Strain RL-3, a Hexachlorocyclohexane-Degrading Bacterium.</title>
        <authorList>
            <person name="Kohli P."/>
            <person name="Dua A."/>
            <person name="Sangwan N."/>
            <person name="Oldach P."/>
            <person name="Khurana J.P."/>
            <person name="Lal R."/>
        </authorList>
    </citation>
    <scope>NUCLEOTIDE SEQUENCE [LARGE SCALE GENOMIC DNA]</scope>
    <source>
        <strain evidence="3 4">RL-3</strain>
    </source>
</reference>
<evidence type="ECO:0000259" key="2">
    <source>
        <dbReference type="Pfam" id="PF13472"/>
    </source>
</evidence>
<feature type="domain" description="SGNH hydrolase-type esterase" evidence="2">
    <location>
        <begin position="205"/>
        <end position="402"/>
    </location>
</feature>
<dbReference type="PANTHER" id="PTHR43784">
    <property type="entry name" value="GDSL-LIKE LIPASE/ACYLHYDROLASE, PUTATIVE (AFU_ORTHOLOGUE AFUA_2G00820)-RELATED"/>
    <property type="match status" value="1"/>
</dbReference>
<dbReference type="PATRIC" id="fig|1346791.3.peg.135"/>
<keyword evidence="4" id="KW-1185">Reference proteome</keyword>
<dbReference type="SUPFAM" id="SSF52266">
    <property type="entry name" value="SGNH hydrolase"/>
    <property type="match status" value="1"/>
</dbReference>
<accession>T0JBJ6</accession>
<dbReference type="InterPro" id="IPR053140">
    <property type="entry name" value="GDSL_Rv0518-like"/>
</dbReference>
<evidence type="ECO:0000256" key="1">
    <source>
        <dbReference type="SAM" id="SignalP"/>
    </source>
</evidence>
<dbReference type="InterPro" id="IPR013830">
    <property type="entry name" value="SGNH_hydro"/>
</dbReference>
<organism evidence="3 4">
    <name type="scientific">Sphingobium ummariense RL-3</name>
    <dbReference type="NCBI Taxonomy" id="1346791"/>
    <lineage>
        <taxon>Bacteria</taxon>
        <taxon>Pseudomonadati</taxon>
        <taxon>Pseudomonadota</taxon>
        <taxon>Alphaproteobacteria</taxon>
        <taxon>Sphingomonadales</taxon>
        <taxon>Sphingomonadaceae</taxon>
        <taxon>Sphingobium</taxon>
    </lineage>
</organism>
<dbReference type="EMBL" id="AUWY01000019">
    <property type="protein sequence ID" value="EQB34172.1"/>
    <property type="molecule type" value="Genomic_DNA"/>
</dbReference>
<dbReference type="Gene3D" id="3.40.50.1110">
    <property type="entry name" value="SGNH hydrolase"/>
    <property type="match status" value="1"/>
</dbReference>
<protein>
    <recommendedName>
        <fullName evidence="2">SGNH hydrolase-type esterase domain-containing protein</fullName>
    </recommendedName>
</protein>
<keyword evidence="1" id="KW-0732">Signal</keyword>
<dbReference type="GO" id="GO:0016788">
    <property type="term" value="F:hydrolase activity, acting on ester bonds"/>
    <property type="evidence" value="ECO:0007669"/>
    <property type="project" value="UniProtKB-ARBA"/>
</dbReference>
<dbReference type="Proteomes" id="UP000015523">
    <property type="component" value="Unassembled WGS sequence"/>
</dbReference>
<name>T0JBJ6_9SPHN</name>
<sequence length="413" mass="43846">MMTAMRSLLFLLPIGLLGVAPASAAPCVPVWINGWASSQMLPTGDNVLPPGTLGGNSLRQIVRSSIDGRRLRVRLSNLAGTRPLRISGASIARALGAKGGAIEGGSLMRLRFDGRADVILPAGGDYLSDPVDMPVKAFGNLAVSILYAEEPSAQTSHPGSRATSYVLPGDHLNDPAMEGAKTFERWQTLAAVEVERCGPAKLVVALGDSITDGRGSTTDGNDRWTDVLAARLQADPKRRHIAVVNQGIGGNRLLNDGLGPSALARLDRDVLAQPGVTSLIVLEGVNDLGTATREAPISEAEHVRLVERVIGAYRQIIARAHAHGIKVIGATILPYGSNDYYHPDARNEADRQAVNAWIRAPGHFDAVVDFDKVTRDPAQPDRLLPAYDMGDGLHPSPAGYRAMAEAIPLGLFD</sequence>
<dbReference type="InterPro" id="IPR036514">
    <property type="entry name" value="SGNH_hydro_sf"/>
</dbReference>